<dbReference type="EMBL" id="CACVAW010000056">
    <property type="protein sequence ID" value="CAA6813448.1"/>
    <property type="molecule type" value="Genomic_DNA"/>
</dbReference>
<gene>
    <name evidence="1" type="ORF">HELGO_WM22784</name>
</gene>
<accession>A0A6S6TA48</accession>
<dbReference type="AlphaFoldDB" id="A0A6S6TA48"/>
<organism evidence="1">
    <name type="scientific">uncultured Campylobacterales bacterium</name>
    <dbReference type="NCBI Taxonomy" id="352960"/>
    <lineage>
        <taxon>Bacteria</taxon>
        <taxon>Pseudomonadati</taxon>
        <taxon>Campylobacterota</taxon>
        <taxon>Epsilonproteobacteria</taxon>
        <taxon>Campylobacterales</taxon>
        <taxon>environmental samples</taxon>
    </lineage>
</organism>
<reference evidence="1" key="1">
    <citation type="submission" date="2020-01" db="EMBL/GenBank/DDBJ databases">
        <authorList>
            <person name="Meier V. D."/>
            <person name="Meier V D."/>
        </authorList>
    </citation>
    <scope>NUCLEOTIDE SEQUENCE</scope>
    <source>
        <strain evidence="1">HLG_WM_MAG_12</strain>
    </source>
</reference>
<evidence type="ECO:0000313" key="1">
    <source>
        <dbReference type="EMBL" id="CAA6813448.1"/>
    </source>
</evidence>
<sequence>MLKKNKFSNYRKMKKPTFKPKTEEEILLEMWGLNVELIAKEGEKAYKESVEKAKLSYKKPSYFTKKVRIINDWLTNNIQVTISQ</sequence>
<proteinExistence type="predicted"/>
<name>A0A6S6TA48_9BACT</name>
<protein>
    <submittedName>
        <fullName evidence="1">Uncharacterized protein</fullName>
    </submittedName>
</protein>